<dbReference type="Pfam" id="PF13424">
    <property type="entry name" value="TPR_12"/>
    <property type="match status" value="1"/>
</dbReference>
<dbReference type="InterPro" id="IPR011990">
    <property type="entry name" value="TPR-like_helical_dom_sf"/>
</dbReference>
<dbReference type="OrthoDB" id="6161812at2759"/>
<dbReference type="EMBL" id="KZ825806">
    <property type="protein sequence ID" value="PYH99016.1"/>
    <property type="molecule type" value="Genomic_DNA"/>
</dbReference>
<sequence length="187" mass="21582">MPLINLGVTSYWVEGRLDEAAATFQQALTDREKEYGVNDTTSFATGKLLLGYGNVKWDQGRFDERFALHQRCLQQYKATTGNNHHRTADACVKVSGHHLRLRQHESALLLLCHATKIYDEQPHFISERARASDKRGTLYKVLGRMPEASKDFEIAIELYYKLNPDDTRTFPELGPDDFDKKIMFWSR</sequence>
<reference evidence="1 2" key="1">
    <citation type="submission" date="2018-02" db="EMBL/GenBank/DDBJ databases">
        <title>The genomes of Aspergillus section Nigri reveals drivers in fungal speciation.</title>
        <authorList>
            <consortium name="DOE Joint Genome Institute"/>
            <person name="Vesth T.C."/>
            <person name="Nybo J."/>
            <person name="Theobald S."/>
            <person name="Brandl J."/>
            <person name="Frisvad J.C."/>
            <person name="Nielsen K.F."/>
            <person name="Lyhne E.K."/>
            <person name="Kogle M.E."/>
            <person name="Kuo A."/>
            <person name="Riley R."/>
            <person name="Clum A."/>
            <person name="Nolan M."/>
            <person name="Lipzen A."/>
            <person name="Salamov A."/>
            <person name="Henrissat B."/>
            <person name="Wiebenga A."/>
            <person name="De vries R.P."/>
            <person name="Grigoriev I.V."/>
            <person name="Mortensen U.H."/>
            <person name="Andersen M.R."/>
            <person name="Baker S.E."/>
        </authorList>
    </citation>
    <scope>NUCLEOTIDE SEQUENCE [LARGE SCALE GENOMIC DNA]</scope>
    <source>
        <strain evidence="1 2">CBS 707.79</strain>
    </source>
</reference>
<evidence type="ECO:0000313" key="2">
    <source>
        <dbReference type="Proteomes" id="UP000247810"/>
    </source>
</evidence>
<proteinExistence type="predicted"/>
<accession>A0A319DN32</accession>
<evidence type="ECO:0008006" key="3">
    <source>
        <dbReference type="Google" id="ProtNLM"/>
    </source>
</evidence>
<name>A0A319DN32_9EURO</name>
<dbReference type="AlphaFoldDB" id="A0A319DN32"/>
<evidence type="ECO:0000313" key="1">
    <source>
        <dbReference type="EMBL" id="PYH99016.1"/>
    </source>
</evidence>
<gene>
    <name evidence="1" type="ORF">BO71DRAFT_425642</name>
</gene>
<protein>
    <recommendedName>
        <fullName evidence="3">TPR-like protein</fullName>
    </recommendedName>
</protein>
<dbReference type="SUPFAM" id="SSF48452">
    <property type="entry name" value="TPR-like"/>
    <property type="match status" value="1"/>
</dbReference>
<keyword evidence="2" id="KW-1185">Reference proteome</keyword>
<dbReference type="VEuPathDB" id="FungiDB:BO71DRAFT_425642"/>
<dbReference type="Proteomes" id="UP000247810">
    <property type="component" value="Unassembled WGS sequence"/>
</dbReference>
<organism evidence="1 2">
    <name type="scientific">Aspergillus ellipticus CBS 707.79</name>
    <dbReference type="NCBI Taxonomy" id="1448320"/>
    <lineage>
        <taxon>Eukaryota</taxon>
        <taxon>Fungi</taxon>
        <taxon>Dikarya</taxon>
        <taxon>Ascomycota</taxon>
        <taxon>Pezizomycotina</taxon>
        <taxon>Eurotiomycetes</taxon>
        <taxon>Eurotiomycetidae</taxon>
        <taxon>Eurotiales</taxon>
        <taxon>Aspergillaceae</taxon>
        <taxon>Aspergillus</taxon>
        <taxon>Aspergillus subgen. Circumdati</taxon>
    </lineage>
</organism>
<dbReference type="STRING" id="1448320.A0A319DN32"/>
<dbReference type="Gene3D" id="1.25.40.10">
    <property type="entry name" value="Tetratricopeptide repeat domain"/>
    <property type="match status" value="1"/>
</dbReference>